<evidence type="ECO:0000256" key="2">
    <source>
        <dbReference type="ARBA" id="ARBA00009063"/>
    </source>
</evidence>
<evidence type="ECO:0000313" key="13">
    <source>
        <dbReference type="Proteomes" id="UP000318571"/>
    </source>
</evidence>
<dbReference type="SMART" id="SM00397">
    <property type="entry name" value="t_SNARE"/>
    <property type="match status" value="1"/>
</dbReference>
<feature type="domain" description="T-SNARE coiled-coil homology" evidence="11">
    <location>
        <begin position="609"/>
        <end position="671"/>
    </location>
</feature>
<dbReference type="SUPFAM" id="SSF81271">
    <property type="entry name" value="TGS-like"/>
    <property type="match status" value="1"/>
</dbReference>
<dbReference type="PROSITE" id="PS00914">
    <property type="entry name" value="SYNTAXIN"/>
    <property type="match status" value="1"/>
</dbReference>
<evidence type="ECO:0000256" key="1">
    <source>
        <dbReference type="ARBA" id="ARBA00004409"/>
    </source>
</evidence>
<keyword evidence="5" id="KW-0653">Protein transport</keyword>
<dbReference type="GO" id="GO:0000139">
    <property type="term" value="C:Golgi membrane"/>
    <property type="evidence" value="ECO:0007669"/>
    <property type="project" value="UniProtKB-SubCell"/>
</dbReference>
<evidence type="ECO:0000256" key="8">
    <source>
        <dbReference type="ARBA" id="ARBA00023054"/>
    </source>
</evidence>
<dbReference type="AlphaFoldDB" id="A0A553N6D7"/>
<dbReference type="InterPro" id="IPR012675">
    <property type="entry name" value="Beta-grasp_dom_sf"/>
</dbReference>
<dbReference type="GO" id="GO:0006886">
    <property type="term" value="P:intracellular protein transport"/>
    <property type="evidence" value="ECO:0007669"/>
    <property type="project" value="InterPro"/>
</dbReference>
<comment type="caution">
    <text evidence="12">The sequence shown here is derived from an EMBL/GenBank/DDBJ whole genome shotgun (WGS) entry which is preliminary data.</text>
</comment>
<dbReference type="InterPro" id="IPR006012">
    <property type="entry name" value="Syntaxin/epimorphin_CS"/>
</dbReference>
<keyword evidence="3" id="KW-0813">Transport</keyword>
<name>A0A553N6D7_TIGCA</name>
<comment type="subcellular location">
    <subcellularLocation>
        <location evidence="1">Golgi apparatus membrane</location>
        <topology evidence="1">Single-pass type IV membrane protein</topology>
    </subcellularLocation>
</comment>
<dbReference type="SUPFAM" id="SSF47661">
    <property type="entry name" value="t-snare proteins"/>
    <property type="match status" value="1"/>
</dbReference>
<keyword evidence="13" id="KW-1185">Reference proteome</keyword>
<dbReference type="InterPro" id="IPR018163">
    <property type="entry name" value="Thr/Ala-tRNA-synth_IIc_edit"/>
</dbReference>
<dbReference type="Pfam" id="PF02824">
    <property type="entry name" value="TGS"/>
    <property type="match status" value="1"/>
</dbReference>
<evidence type="ECO:0000256" key="4">
    <source>
        <dbReference type="ARBA" id="ARBA00022692"/>
    </source>
</evidence>
<keyword evidence="6 10" id="KW-1133">Transmembrane helix</keyword>
<dbReference type="PROSITE" id="PS50192">
    <property type="entry name" value="T_SNARE"/>
    <property type="match status" value="1"/>
</dbReference>
<reference evidence="12 13" key="1">
    <citation type="journal article" date="2018" name="Nat. Ecol. Evol.">
        <title>Genomic signatures of mitonuclear coevolution across populations of Tigriopus californicus.</title>
        <authorList>
            <person name="Barreto F.S."/>
            <person name="Watson E.T."/>
            <person name="Lima T.G."/>
            <person name="Willett C.S."/>
            <person name="Edmands S."/>
            <person name="Li W."/>
            <person name="Burton R.S."/>
        </authorList>
    </citation>
    <scope>NUCLEOTIDE SEQUENCE [LARGE SCALE GENOMIC DNA]</scope>
    <source>
        <strain evidence="12 13">San Diego</strain>
    </source>
</reference>
<organism evidence="12 13">
    <name type="scientific">Tigriopus californicus</name>
    <name type="common">Marine copepod</name>
    <dbReference type="NCBI Taxonomy" id="6832"/>
    <lineage>
        <taxon>Eukaryota</taxon>
        <taxon>Metazoa</taxon>
        <taxon>Ecdysozoa</taxon>
        <taxon>Arthropoda</taxon>
        <taxon>Crustacea</taxon>
        <taxon>Multicrustacea</taxon>
        <taxon>Hexanauplia</taxon>
        <taxon>Copepoda</taxon>
        <taxon>Harpacticoida</taxon>
        <taxon>Harpacticidae</taxon>
        <taxon>Tigriopus</taxon>
    </lineage>
</organism>
<evidence type="ECO:0000256" key="3">
    <source>
        <dbReference type="ARBA" id="ARBA00022448"/>
    </source>
</evidence>
<dbReference type="Gene3D" id="1.20.58.70">
    <property type="match status" value="1"/>
</dbReference>
<keyword evidence="7" id="KW-0333">Golgi apparatus</keyword>
<dbReference type="InterPro" id="IPR000727">
    <property type="entry name" value="T_SNARE_dom"/>
</dbReference>
<dbReference type="GO" id="GO:0000166">
    <property type="term" value="F:nucleotide binding"/>
    <property type="evidence" value="ECO:0007669"/>
    <property type="project" value="InterPro"/>
</dbReference>
<dbReference type="GO" id="GO:0000149">
    <property type="term" value="F:SNARE binding"/>
    <property type="evidence" value="ECO:0007669"/>
    <property type="project" value="TreeGrafter"/>
</dbReference>
<dbReference type="InterPro" id="IPR004095">
    <property type="entry name" value="TGS"/>
</dbReference>
<dbReference type="Gene3D" id="3.10.20.30">
    <property type="match status" value="1"/>
</dbReference>
<dbReference type="EMBL" id="VCGU01000459">
    <property type="protein sequence ID" value="TRY60995.1"/>
    <property type="molecule type" value="Genomic_DNA"/>
</dbReference>
<dbReference type="GO" id="GO:0048278">
    <property type="term" value="P:vesicle docking"/>
    <property type="evidence" value="ECO:0007669"/>
    <property type="project" value="TreeGrafter"/>
</dbReference>
<evidence type="ECO:0000256" key="5">
    <source>
        <dbReference type="ARBA" id="ARBA00022927"/>
    </source>
</evidence>
<dbReference type="CDD" id="cd15845">
    <property type="entry name" value="SNARE_syntaxin16"/>
    <property type="match status" value="1"/>
</dbReference>
<dbReference type="GO" id="GO:0006906">
    <property type="term" value="P:vesicle fusion"/>
    <property type="evidence" value="ECO:0007669"/>
    <property type="project" value="TreeGrafter"/>
</dbReference>
<keyword evidence="9 10" id="KW-0472">Membrane</keyword>
<dbReference type="Gene3D" id="3.30.980.10">
    <property type="entry name" value="Threonyl-trna Synthetase, Chain A, domain 2"/>
    <property type="match status" value="1"/>
</dbReference>
<dbReference type="InterPro" id="IPR012676">
    <property type="entry name" value="TGS-like"/>
</dbReference>
<dbReference type="Proteomes" id="UP000318571">
    <property type="component" value="Chromosome 8"/>
</dbReference>
<dbReference type="InterPro" id="IPR010989">
    <property type="entry name" value="SNARE"/>
</dbReference>
<keyword evidence="8" id="KW-0175">Coiled coil</keyword>
<dbReference type="STRING" id="6832.A0A553N6D7"/>
<dbReference type="GO" id="GO:0005484">
    <property type="term" value="F:SNAP receptor activity"/>
    <property type="evidence" value="ECO:0007669"/>
    <property type="project" value="InterPro"/>
</dbReference>
<evidence type="ECO:0000256" key="6">
    <source>
        <dbReference type="ARBA" id="ARBA00022989"/>
    </source>
</evidence>
<proteinExistence type="inferred from homology"/>
<keyword evidence="4 10" id="KW-0812">Transmembrane</keyword>
<evidence type="ECO:0000256" key="10">
    <source>
        <dbReference type="SAM" id="Phobius"/>
    </source>
</evidence>
<dbReference type="GO" id="GO:0031201">
    <property type="term" value="C:SNARE complex"/>
    <property type="evidence" value="ECO:0007669"/>
    <property type="project" value="TreeGrafter"/>
</dbReference>
<dbReference type="PANTHER" id="PTHR19957:SF83">
    <property type="entry name" value="SYNTAXIN-16"/>
    <property type="match status" value="1"/>
</dbReference>
<dbReference type="PANTHER" id="PTHR19957">
    <property type="entry name" value="SYNTAXIN"/>
    <property type="match status" value="1"/>
</dbReference>
<dbReference type="CDD" id="cd01667">
    <property type="entry name" value="TGS_ThrRS"/>
    <property type="match status" value="1"/>
</dbReference>
<sequence length="704" mass="79788">MSVMSAIVSGLKCRAFIGLPSLSGALRCPGVQYQSSYTSPSIPSSCREVAVPSANARIRQFRSEMFSQEKERQRNLIARLEKIDVEYRGIPADTQLQMNKSVSTPYNVAQHLAEYLVDRSALALVNGKLWDMHRPLEEDCTIELMHFRQDDPFQVNRAFWRSCSFMLGSVLEEVFKDDILVELHSFPAPFASVNSPSSMPSPTYQWTNARLAYIRSNLWSNRAQASQTAVVLVRAHTARGTLARSPPGTTVGVNSGSFVHDVDLKMSDWKPTKTELMTLSATMHRLAEKAVPFERLDVSSDLALQMFKDNQYKVKQIPSIASSSQSGSDVTLYRLGDHVDISRGPMVGDSSFLGRRCTIAVLASGMEYRDFFRTPDSRSLLRVRQSRFKEFQVFRSRAIQRRKLAQKQYEESARDSESFHDDKSHLLLQDVEQNGGSLENGLAHASPPGYVGQTEGLQYQFSRIEGKLERLEGLYKARVSRPTFDEDNDGMEEQEIALLTKDVSQSISQCHQQVKAVQRSTAHCHGLESVIVHNLVQTLSTQLQDLVSAYRLSQDKYAKKIDAREAKSKEYFVDFNEEVNTDSFSEIPLNNPMEQRMNMQELIDLEENTRFVQEREKDIHGVVQSIVELNTIFKDLAFMVAEQGTILDRIDQNIDHTHVKVAQGLDELRKAEKHQSKNRKMKCILILAVIVIFLFLILLIKISS</sequence>
<evidence type="ECO:0000256" key="7">
    <source>
        <dbReference type="ARBA" id="ARBA00023034"/>
    </source>
</evidence>
<evidence type="ECO:0000313" key="12">
    <source>
        <dbReference type="EMBL" id="TRY60995.1"/>
    </source>
</evidence>
<comment type="similarity">
    <text evidence="2">Belongs to the syntaxin family.</text>
</comment>
<dbReference type="SUPFAM" id="SSF55186">
    <property type="entry name" value="ThrRS/AlaRS common domain"/>
    <property type="match status" value="1"/>
</dbReference>
<evidence type="ECO:0000256" key="9">
    <source>
        <dbReference type="ARBA" id="ARBA00023136"/>
    </source>
</evidence>
<accession>A0A553N6D7</accession>
<evidence type="ECO:0000259" key="11">
    <source>
        <dbReference type="PROSITE" id="PS50192"/>
    </source>
</evidence>
<protein>
    <recommendedName>
        <fullName evidence="11">t-SNARE coiled-coil homology domain-containing protein</fullName>
    </recommendedName>
</protein>
<gene>
    <name evidence="12" type="ORF">TCAL_10637</name>
</gene>
<dbReference type="InterPro" id="IPR045242">
    <property type="entry name" value="Syntaxin"/>
</dbReference>
<dbReference type="Pfam" id="PF05739">
    <property type="entry name" value="SNARE"/>
    <property type="match status" value="1"/>
</dbReference>
<feature type="transmembrane region" description="Helical" evidence="10">
    <location>
        <begin position="683"/>
        <end position="702"/>
    </location>
</feature>